<gene>
    <name evidence="6" type="ORF">ABI_15920</name>
</gene>
<dbReference type="PROSITE" id="PS01124">
    <property type="entry name" value="HTH_ARAC_FAMILY_2"/>
    <property type="match status" value="1"/>
</dbReference>
<dbReference type="GO" id="GO:0003700">
    <property type="term" value="F:DNA-binding transcription factor activity"/>
    <property type="evidence" value="ECO:0007669"/>
    <property type="project" value="InterPro"/>
</dbReference>
<dbReference type="PANTHER" id="PTHR43280">
    <property type="entry name" value="ARAC-FAMILY TRANSCRIPTIONAL REGULATOR"/>
    <property type="match status" value="1"/>
</dbReference>
<dbReference type="InterPro" id="IPR009057">
    <property type="entry name" value="Homeodomain-like_sf"/>
</dbReference>
<dbReference type="SMART" id="SM00342">
    <property type="entry name" value="HTH_ARAC"/>
    <property type="match status" value="1"/>
</dbReference>
<dbReference type="EMBL" id="GL883077">
    <property type="protein sequence ID" value="EGF93152.1"/>
    <property type="molecule type" value="Genomic_DNA"/>
</dbReference>
<feature type="transmembrane region" description="Helical" evidence="4">
    <location>
        <begin position="134"/>
        <end position="165"/>
    </location>
</feature>
<dbReference type="SUPFAM" id="SSF46689">
    <property type="entry name" value="Homeodomain-like"/>
    <property type="match status" value="1"/>
</dbReference>
<feature type="transmembrane region" description="Helical" evidence="4">
    <location>
        <begin position="102"/>
        <end position="122"/>
    </location>
</feature>
<keyword evidence="2" id="KW-0238">DNA-binding</keyword>
<name>F4QJG9_9CAUL</name>
<dbReference type="GO" id="GO:0043565">
    <property type="term" value="F:sequence-specific DNA binding"/>
    <property type="evidence" value="ECO:0007669"/>
    <property type="project" value="InterPro"/>
</dbReference>
<evidence type="ECO:0000256" key="4">
    <source>
        <dbReference type="SAM" id="Phobius"/>
    </source>
</evidence>
<evidence type="ECO:0000256" key="1">
    <source>
        <dbReference type="ARBA" id="ARBA00023015"/>
    </source>
</evidence>
<accession>F4QJG9</accession>
<evidence type="ECO:0000313" key="7">
    <source>
        <dbReference type="Proteomes" id="UP000006512"/>
    </source>
</evidence>
<evidence type="ECO:0000313" key="6">
    <source>
        <dbReference type="EMBL" id="EGF93152.1"/>
    </source>
</evidence>
<dbReference type="AlphaFoldDB" id="F4QJG9"/>
<dbReference type="HOGENOM" id="CLU_041408_4_1_5"/>
<feature type="domain" description="HTH araC/xylS-type" evidence="5">
    <location>
        <begin position="272"/>
        <end position="377"/>
    </location>
</feature>
<dbReference type="InterPro" id="IPR018062">
    <property type="entry name" value="HTH_AraC-typ_CS"/>
</dbReference>
<evidence type="ECO:0000259" key="5">
    <source>
        <dbReference type="PROSITE" id="PS01124"/>
    </source>
</evidence>
<reference evidence="7" key="1">
    <citation type="submission" date="2011-03" db="EMBL/GenBank/DDBJ databases">
        <title>Draft genome sequence of Brevundimonas diminuta.</title>
        <authorList>
            <person name="Brown P.J.B."/>
            <person name="Buechlein A."/>
            <person name="Hemmerich C."/>
            <person name="Brun Y.V."/>
        </authorList>
    </citation>
    <scope>NUCLEOTIDE SEQUENCE [LARGE SCALE GENOMIC DNA]</scope>
    <source>
        <strain evidence="7">C19</strain>
    </source>
</reference>
<dbReference type="PROSITE" id="PS00041">
    <property type="entry name" value="HTH_ARAC_FAMILY_1"/>
    <property type="match status" value="1"/>
</dbReference>
<dbReference type="RefSeq" id="WP_006272343.1">
    <property type="nucleotide sequence ID" value="NZ_GL883077.1"/>
</dbReference>
<keyword evidence="1" id="KW-0805">Transcription regulation</keyword>
<dbReference type="eggNOG" id="COG2207">
    <property type="taxonomic scope" value="Bacteria"/>
</dbReference>
<organism evidence="6 7">
    <name type="scientific">Asticcacaulis biprosthecium C19</name>
    <dbReference type="NCBI Taxonomy" id="715226"/>
    <lineage>
        <taxon>Bacteria</taxon>
        <taxon>Pseudomonadati</taxon>
        <taxon>Pseudomonadota</taxon>
        <taxon>Alphaproteobacteria</taxon>
        <taxon>Caulobacterales</taxon>
        <taxon>Caulobacteraceae</taxon>
        <taxon>Asticcacaulis</taxon>
    </lineage>
</organism>
<keyword evidence="4" id="KW-0472">Membrane</keyword>
<keyword evidence="4" id="KW-0812">Transmembrane</keyword>
<feature type="transmembrane region" description="Helical" evidence="4">
    <location>
        <begin position="6"/>
        <end position="25"/>
    </location>
</feature>
<keyword evidence="4" id="KW-1133">Transmembrane helix</keyword>
<dbReference type="STRING" id="715226.ABI_15920"/>
<keyword evidence="7" id="KW-1185">Reference proteome</keyword>
<evidence type="ECO:0000256" key="2">
    <source>
        <dbReference type="ARBA" id="ARBA00023125"/>
    </source>
</evidence>
<dbReference type="Proteomes" id="UP000006512">
    <property type="component" value="Unassembled WGS sequence"/>
</dbReference>
<dbReference type="InterPro" id="IPR020449">
    <property type="entry name" value="Tscrpt_reg_AraC-type_HTH"/>
</dbReference>
<protein>
    <submittedName>
        <fullName evidence="6">Bacterial regulatory helix-turn-helix protein, AraC family protein</fullName>
    </submittedName>
</protein>
<keyword evidence="3" id="KW-0804">Transcription</keyword>
<dbReference type="OrthoDB" id="5492415at2"/>
<dbReference type="Pfam" id="PF12833">
    <property type="entry name" value="HTH_18"/>
    <property type="match status" value="1"/>
</dbReference>
<proteinExistence type="predicted"/>
<feature type="transmembrane region" description="Helical" evidence="4">
    <location>
        <begin position="220"/>
        <end position="239"/>
    </location>
</feature>
<evidence type="ECO:0000256" key="3">
    <source>
        <dbReference type="ARBA" id="ARBA00023163"/>
    </source>
</evidence>
<feature type="transmembrane region" description="Helical" evidence="4">
    <location>
        <begin position="186"/>
        <end position="208"/>
    </location>
</feature>
<dbReference type="PANTHER" id="PTHR43280:SF2">
    <property type="entry name" value="HTH-TYPE TRANSCRIPTIONAL REGULATOR EXSA"/>
    <property type="match status" value="1"/>
</dbReference>
<sequence>MDNPLPIILASAILGQALLCLSLLVARPVRRPVDLPLMVLFSAIATVTSALVLAPALPSGRPFLFAISLPAWLALAPALFVYVEALTCETPWRLNRHHLRHVWAAGLACLTPVLVGVLPVSAREAMLVRGEMVAAPFALFVALVIFGVILLGLVQAAVFVFISMARLSRYRRRLADLFANNERRELWWLSGLIGGGTLVALTIVMAIAADTLMNVRVLPASVLFGLALPALWALAVYGLQQKAGFEDRYQEVVAEEPVPKYRKSALTTDQARRVAARIEAAMQRDRLYLDPTLSLQKLAGHLAIPANTLSQTLNAHMGETFFAYVSRQRVEAAKPLLEAGEHNVLEVALEVGFNSKSAFYKAFRHVTGVTPAGFRQLK</sequence>
<feature type="transmembrane region" description="Helical" evidence="4">
    <location>
        <begin position="63"/>
        <end position="82"/>
    </location>
</feature>
<dbReference type="InterPro" id="IPR018060">
    <property type="entry name" value="HTH_AraC"/>
</dbReference>
<dbReference type="Gene3D" id="1.10.10.60">
    <property type="entry name" value="Homeodomain-like"/>
    <property type="match status" value="2"/>
</dbReference>
<dbReference type="PRINTS" id="PR00032">
    <property type="entry name" value="HTHARAC"/>
</dbReference>
<feature type="transmembrane region" description="Helical" evidence="4">
    <location>
        <begin position="37"/>
        <end position="57"/>
    </location>
</feature>